<dbReference type="Gene3D" id="3.10.290.60">
    <property type="entry name" value="Ubiquitin-activating enzyme E1, UFD domain"/>
    <property type="match status" value="1"/>
</dbReference>
<dbReference type="GO" id="GO:0006511">
    <property type="term" value="P:ubiquitin-dependent protein catabolic process"/>
    <property type="evidence" value="ECO:0007669"/>
    <property type="project" value="TreeGrafter"/>
</dbReference>
<dbReference type="GO" id="GO:0005737">
    <property type="term" value="C:cytoplasm"/>
    <property type="evidence" value="ECO:0007669"/>
    <property type="project" value="TreeGrafter"/>
</dbReference>
<evidence type="ECO:0000259" key="9">
    <source>
        <dbReference type="SMART" id="SM00985"/>
    </source>
</evidence>
<dbReference type="Gene3D" id="3.40.50.12550">
    <property type="entry name" value="Ubiquitin-activating enzyme E1, inactive adenylation domain, subdomain 2"/>
    <property type="match status" value="1"/>
</dbReference>
<comment type="pathway">
    <text evidence="2">Protein modification; protein ubiquitination.</text>
</comment>
<accession>A0A6B2KX86</accession>
<name>A0A6B2KX86_9EUKA</name>
<keyword evidence="7" id="KW-0833">Ubl conjugation pathway</keyword>
<dbReference type="GO" id="GO:0005524">
    <property type="term" value="F:ATP binding"/>
    <property type="evidence" value="ECO:0007669"/>
    <property type="project" value="UniProtKB-KW"/>
</dbReference>
<dbReference type="InterPro" id="IPR042302">
    <property type="entry name" value="E1_FCCH_sf"/>
</dbReference>
<proteinExistence type="inferred from homology"/>
<evidence type="ECO:0000256" key="3">
    <source>
        <dbReference type="ARBA" id="ARBA00005673"/>
    </source>
</evidence>
<dbReference type="InterPro" id="IPR018965">
    <property type="entry name" value="Ub-activating_enz_E1_C"/>
</dbReference>
<dbReference type="SMART" id="SM00985">
    <property type="entry name" value="UBA_e1_C"/>
    <property type="match status" value="1"/>
</dbReference>
<dbReference type="UniPathway" id="UPA00143"/>
<dbReference type="FunFam" id="2.40.30.180:FF:000002">
    <property type="entry name" value="Ubiquitin-activating enzyme E1 2"/>
    <property type="match status" value="1"/>
</dbReference>
<dbReference type="GO" id="GO:0006974">
    <property type="term" value="P:DNA damage response"/>
    <property type="evidence" value="ECO:0007669"/>
    <property type="project" value="TreeGrafter"/>
</dbReference>
<dbReference type="Gene3D" id="3.50.50.80">
    <property type="entry name" value="Ubiquitin-activating enzyme E1, inactive adenylation domain, subdomain 1"/>
    <property type="match status" value="1"/>
</dbReference>
<dbReference type="FunFam" id="3.50.50.80:FF:000001">
    <property type="entry name" value="ubiquitin-like modifier-activating enzyme 1"/>
    <property type="match status" value="1"/>
</dbReference>
<dbReference type="Pfam" id="PF10585">
    <property type="entry name" value="UBA_E1_SCCH"/>
    <property type="match status" value="1"/>
</dbReference>
<organism evidence="10">
    <name type="scientific">Arcella intermedia</name>
    <dbReference type="NCBI Taxonomy" id="1963864"/>
    <lineage>
        <taxon>Eukaryota</taxon>
        <taxon>Amoebozoa</taxon>
        <taxon>Tubulinea</taxon>
        <taxon>Elardia</taxon>
        <taxon>Arcellinida</taxon>
        <taxon>Sphaerothecina</taxon>
        <taxon>Arcellidae</taxon>
        <taxon>Arcella</taxon>
    </lineage>
</organism>
<evidence type="ECO:0000256" key="7">
    <source>
        <dbReference type="ARBA" id="ARBA00022786"/>
    </source>
</evidence>
<evidence type="ECO:0000256" key="4">
    <source>
        <dbReference type="ARBA" id="ARBA00012990"/>
    </source>
</evidence>
<feature type="domain" description="Ubiquitin-activating enzyme E1 C-terminal" evidence="9">
    <location>
        <begin position="907"/>
        <end position="1032"/>
    </location>
</feature>
<dbReference type="PRINTS" id="PR01849">
    <property type="entry name" value="UBIQUITINACT"/>
</dbReference>
<dbReference type="InterPro" id="IPR035985">
    <property type="entry name" value="Ubiquitin-activating_enz"/>
</dbReference>
<dbReference type="GO" id="GO:0004839">
    <property type="term" value="F:ubiquitin activating enzyme activity"/>
    <property type="evidence" value="ECO:0007669"/>
    <property type="project" value="UniProtKB-EC"/>
</dbReference>
<dbReference type="Gene3D" id="3.40.50.720">
    <property type="entry name" value="NAD(P)-binding Rossmann-like Domain"/>
    <property type="match status" value="1"/>
</dbReference>
<keyword evidence="6" id="KW-0547">Nucleotide-binding</keyword>
<evidence type="ECO:0000256" key="2">
    <source>
        <dbReference type="ARBA" id="ARBA00004906"/>
    </source>
</evidence>
<reference evidence="10" key="1">
    <citation type="journal article" date="2020" name="J. Eukaryot. Microbiol.">
        <title>De novo Sequencing, Assembly and Annotation of the Transcriptome for the Free-Living Testate Amoeba Arcella intermedia.</title>
        <authorList>
            <person name="Ribeiro G.M."/>
            <person name="Porfirio-Sousa A.L."/>
            <person name="Maurer-Alcala X.X."/>
            <person name="Katz L.A."/>
            <person name="Lahr D.J.G."/>
        </authorList>
    </citation>
    <scope>NUCLEOTIDE SEQUENCE</scope>
</reference>
<dbReference type="PANTHER" id="PTHR10953">
    <property type="entry name" value="UBIQUITIN-ACTIVATING ENZYME E1"/>
    <property type="match status" value="1"/>
</dbReference>
<dbReference type="EMBL" id="GIBP01000266">
    <property type="protein sequence ID" value="NDV29235.1"/>
    <property type="molecule type" value="Transcribed_RNA"/>
</dbReference>
<evidence type="ECO:0000256" key="1">
    <source>
        <dbReference type="ARBA" id="ARBA00000488"/>
    </source>
</evidence>
<dbReference type="NCBIfam" id="TIGR01408">
    <property type="entry name" value="Ube1"/>
    <property type="match status" value="1"/>
</dbReference>
<dbReference type="InterPro" id="IPR042449">
    <property type="entry name" value="Ub-E1_IAD_1"/>
</dbReference>
<evidence type="ECO:0000256" key="8">
    <source>
        <dbReference type="ARBA" id="ARBA00022840"/>
    </source>
</evidence>
<dbReference type="InterPro" id="IPR038252">
    <property type="entry name" value="UBA_E1_C_sf"/>
</dbReference>
<dbReference type="AlphaFoldDB" id="A0A6B2KX86"/>
<dbReference type="InterPro" id="IPR000594">
    <property type="entry name" value="ThiF_NAD_FAD-bd"/>
</dbReference>
<dbReference type="SUPFAM" id="SSF69572">
    <property type="entry name" value="Activating enzymes of the ubiquitin-like proteins"/>
    <property type="match status" value="2"/>
</dbReference>
<dbReference type="InterPro" id="IPR042063">
    <property type="entry name" value="Ubi_acti_E1_SCCH"/>
</dbReference>
<evidence type="ECO:0000256" key="5">
    <source>
        <dbReference type="ARBA" id="ARBA00022598"/>
    </source>
</evidence>
<dbReference type="FunFam" id="3.40.50.720:FF:000015">
    <property type="entry name" value="Ubiquitin-activating enzyme E1 1"/>
    <property type="match status" value="1"/>
</dbReference>
<dbReference type="GO" id="GO:0005634">
    <property type="term" value="C:nucleus"/>
    <property type="evidence" value="ECO:0007669"/>
    <property type="project" value="TreeGrafter"/>
</dbReference>
<dbReference type="Pfam" id="PF09358">
    <property type="entry name" value="E1_UFD"/>
    <property type="match status" value="1"/>
</dbReference>
<comment type="similarity">
    <text evidence="3">Belongs to the ubiquitin-activating E1 family.</text>
</comment>
<dbReference type="FunFam" id="3.10.290.60:FF:000001">
    <property type="entry name" value="Ubiquitin-activating enzyme E1 2"/>
    <property type="match status" value="1"/>
</dbReference>
<evidence type="ECO:0000256" key="6">
    <source>
        <dbReference type="ARBA" id="ARBA00022741"/>
    </source>
</evidence>
<dbReference type="Gene3D" id="1.10.10.2660">
    <property type="entry name" value="Ubiquitin-activating enzyme E1, SCCH domain"/>
    <property type="match status" value="1"/>
</dbReference>
<dbReference type="Pfam" id="PF00899">
    <property type="entry name" value="ThiF"/>
    <property type="match status" value="2"/>
</dbReference>
<dbReference type="PANTHER" id="PTHR10953:SF4">
    <property type="entry name" value="UBIQUITIN-ACTIVATING ENZYME E1 C-TERMINAL DOMAIN-CONTAINING PROTEIN"/>
    <property type="match status" value="1"/>
</dbReference>
<dbReference type="EC" id="6.2.1.45" evidence="4"/>
<sequence length="1037" mass="116610">MEPSAKKRKIQHQQEMFSRQDVPITQELHYENEYSRLIATLGKQALQRLQSSKILLCGLGGLGIEIAKNIVLMGVSSLTLEDKSLVDWKDLSAQFFLNESDLGKNRAEASLSKLVELNERVHIKVNSDPLTESFLQQFSVVVVTDNRSKEDLLRINSICHSHNICFLAGDVFGVFSWCFADFGDFQCIDPDGENPKTAFIAGVTQDKEGVISLVDNKRHDLQDGDIIRVTEVVGMTELNNREFKITNKGAYQLGIGDTSGFSPYVKSGFIEQVKVPQRISFEPLSSFFGKAISSELVLLGDLSKFDRTSTYPIFLQALFAFYEKYGRLPTPGSEGESMEVYSIAESIAKDSSITLEEPCRNWIPKLARGAAGIVSPMASILGGIMGQEIIKACSSKYTPLKQFLFFDAEECLPTTLPTEQDCKPTKSRYDGQIAVFGEEFNQKIQDLKYFLVGAGAIGCEVLKCWAMMGVGTGKNGKVYITDMDTIEISNLNRQFLYRSWDVQKFKSQVSAEAAKRMNPAMNIDAWTVRVGPETEDTYNDAFWQPLSGVCNALDNIKARLYVDEKCIFYRKSLLESGTQGTKGNVQVVVPSVTESYGSSVDPPTPETPVCLLHSFPNNIEHCLQWGRELIFEGLFVKEPEITNNYVTKANFLETLPPNLKLPTLETLDRTVNSRVSTFDDCIRWARNQFEEYYVNKTKLLLHNFPLDYVDTHGTPFWTGSKRPPTPLDFDVDNPLHVDFVVAAAFLKAFTSKIVDSEFKPDDFREKVEYIKSVALKTEVVKFVPKKVKITTDENAKEEATQYTDEDEKKSKIILDKLAAAHSNLASFAMNPISFEKDNDNNFHIDFIHAAANLRAAAYGIKLVGRLESKLIAGKIVPAIVTTTASVVGFVNLELYKLVAEKKRIEDYRNTFLNLALPFIGQAEPLPPVKKSYGENTFTLWDRIDIKRGDITLGQLLQYFRKKYKIEIDMLGVGTALIFASWMASKTKERLPKKITEIVLEVTQKPLPPSPYLMLEPTATDLDGNDIDDLPRICYWYK</sequence>
<comment type="catalytic activity">
    <reaction evidence="1">
        <text>ATP + ubiquitin + [E1 ubiquitin-activating enzyme]-L-cysteine = AMP + diphosphate + S-ubiquitinyl-[E1 ubiquitin-activating enzyme]-L-cysteine.</text>
        <dbReference type="EC" id="6.2.1.45"/>
    </reaction>
</comment>
<dbReference type="InterPro" id="IPR018075">
    <property type="entry name" value="UBQ-activ_enz_E1"/>
</dbReference>
<keyword evidence="8" id="KW-0067">ATP-binding</keyword>
<dbReference type="InterPro" id="IPR000011">
    <property type="entry name" value="UBQ/SUMO-activ_enz_E1-like"/>
</dbReference>
<dbReference type="InterPro" id="IPR019572">
    <property type="entry name" value="UBA_E1_SCCH"/>
</dbReference>
<evidence type="ECO:0000313" key="10">
    <source>
        <dbReference type="EMBL" id="NDV29235.1"/>
    </source>
</evidence>
<dbReference type="Gene3D" id="2.40.30.180">
    <property type="entry name" value="Ubiquitin-activating enzyme E1, FCCH domain"/>
    <property type="match status" value="1"/>
</dbReference>
<keyword evidence="5" id="KW-0436">Ligase</keyword>
<dbReference type="InterPro" id="IPR045886">
    <property type="entry name" value="ThiF/MoeB/HesA"/>
</dbReference>
<protein>
    <recommendedName>
        <fullName evidence="4">E1 ubiquitin-activating enzyme</fullName>
        <ecNumber evidence="4">6.2.1.45</ecNumber>
    </recommendedName>
</protein>